<sequence>MPRPCPSRELEKALAAGLQVEEVLDLLCEQLARFKSLVDRRNWDRLSMAERAARVKAALDRMESKRVVRH</sequence>
<organism evidence="1 2">
    <name type="scientific">Alsobacter metallidurans</name>
    <dbReference type="NCBI Taxonomy" id="340221"/>
    <lineage>
        <taxon>Bacteria</taxon>
        <taxon>Pseudomonadati</taxon>
        <taxon>Pseudomonadota</taxon>
        <taxon>Alphaproteobacteria</taxon>
        <taxon>Hyphomicrobiales</taxon>
        <taxon>Alsobacteraceae</taxon>
        <taxon>Alsobacter</taxon>
    </lineage>
</organism>
<reference evidence="1" key="2">
    <citation type="submission" date="2020-09" db="EMBL/GenBank/DDBJ databases">
        <authorList>
            <person name="Sun Q."/>
            <person name="Zhou Y."/>
        </authorList>
    </citation>
    <scope>NUCLEOTIDE SEQUENCE</scope>
    <source>
        <strain evidence="1">CGMCC 1.12214</strain>
    </source>
</reference>
<dbReference type="AlphaFoldDB" id="A0A917I9Y4"/>
<accession>A0A917I9Y4</accession>
<proteinExistence type="predicted"/>
<gene>
    <name evidence="1" type="ORF">GCM10007036_31190</name>
</gene>
<dbReference type="Proteomes" id="UP000603912">
    <property type="component" value="Unassembled WGS sequence"/>
</dbReference>
<comment type="caution">
    <text evidence="1">The sequence shown here is derived from an EMBL/GenBank/DDBJ whole genome shotgun (WGS) entry which is preliminary data.</text>
</comment>
<dbReference type="EMBL" id="BMES01000002">
    <property type="protein sequence ID" value="GGH24641.1"/>
    <property type="molecule type" value="Genomic_DNA"/>
</dbReference>
<keyword evidence="2" id="KW-1185">Reference proteome</keyword>
<name>A0A917I9Y4_9HYPH</name>
<reference evidence="1" key="1">
    <citation type="journal article" date="2014" name="Int. J. Syst. Evol. Microbiol.">
        <title>Complete genome sequence of Corynebacterium casei LMG S-19264T (=DSM 44701T), isolated from a smear-ripened cheese.</title>
        <authorList>
            <consortium name="US DOE Joint Genome Institute (JGI-PGF)"/>
            <person name="Walter F."/>
            <person name="Albersmeier A."/>
            <person name="Kalinowski J."/>
            <person name="Ruckert C."/>
        </authorList>
    </citation>
    <scope>NUCLEOTIDE SEQUENCE</scope>
    <source>
        <strain evidence="1">CGMCC 1.12214</strain>
    </source>
</reference>
<protein>
    <submittedName>
        <fullName evidence="1">Uncharacterized protein</fullName>
    </submittedName>
</protein>
<evidence type="ECO:0000313" key="2">
    <source>
        <dbReference type="Proteomes" id="UP000603912"/>
    </source>
</evidence>
<evidence type="ECO:0000313" key="1">
    <source>
        <dbReference type="EMBL" id="GGH24641.1"/>
    </source>
</evidence>